<proteinExistence type="inferred from homology"/>
<dbReference type="InterPro" id="IPR015944">
    <property type="entry name" value="Gly-tRNA-synth_bsu"/>
</dbReference>
<evidence type="ECO:0000313" key="12">
    <source>
        <dbReference type="EMBL" id="GAA4078869.1"/>
    </source>
</evidence>
<dbReference type="Proteomes" id="UP001501734">
    <property type="component" value="Unassembled WGS sequence"/>
</dbReference>
<keyword evidence="6 10" id="KW-0067">ATP-binding</keyword>
<keyword evidence="3 10" id="KW-0963">Cytoplasm</keyword>
<keyword evidence="7 10" id="KW-0648">Protein biosynthesis</keyword>
<feature type="domain" description="DALR anticodon binding" evidence="11">
    <location>
        <begin position="597"/>
        <end position="682"/>
    </location>
</feature>
<protein>
    <recommendedName>
        <fullName evidence="10">Glycine--tRNA ligase beta subunit</fullName>
        <ecNumber evidence="10">6.1.1.14</ecNumber>
    </recommendedName>
    <alternativeName>
        <fullName evidence="10">Glycyl-tRNA synthetase beta subunit</fullName>
        <shortName evidence="10">GlyRS</shortName>
    </alternativeName>
</protein>
<dbReference type="RefSeq" id="WP_344913566.1">
    <property type="nucleotide sequence ID" value="NZ_BAABDL010000135.1"/>
</dbReference>
<keyword evidence="13" id="KW-1185">Reference proteome</keyword>
<dbReference type="PRINTS" id="PR01045">
    <property type="entry name" value="TRNASYNTHGB"/>
</dbReference>
<gene>
    <name evidence="10 12" type="primary">glyS</name>
    <name evidence="12" type="ORF">GCM10022410_24040</name>
</gene>
<dbReference type="InterPro" id="IPR008909">
    <property type="entry name" value="DALR_anticod-bd"/>
</dbReference>
<evidence type="ECO:0000256" key="8">
    <source>
        <dbReference type="ARBA" id="ARBA00023146"/>
    </source>
</evidence>
<sequence length="695" mass="79524">MGTTNVLFEVGLEEMPARFIAETEKQLKERTITWLEENRLTYQSLKTYITPRRFAIQMIDLIDKQTDLETEVRGPAKKIALDDNGDWSKAAIGFTKGQGVSVDDIYYQEVKGTEYIFVKKFTVGKATSEILPSFKDVILAMTFPKNMRWSNRRLRYIRPIKWIVAIENNGQIDFEIEGIQTSNKSKGHRFLGGDLVITDPLDYEKLLLDQYVIADRKKRQAEILTQLNQLATEKNWHVDIEADLLDEVTELVEYPTVFSGSYSDDYLIIPEEALITSMKVHQRYFPVRNQDGELLPFFIGVRNGNTEYLDNVVKGNEKVLNARLADGHFFYQEDQKQTIEQNNQKLEKIIFQQQLGTIADKVNRVRENARAIAEKLNLPEPEIIQVDRAATISKFDLVTQMVDEFPELQGIMGQKYAALFGEDDLVAKAINEQYMPRHAKDQLPETVIGAILSVADKLDTIVGCIGVGLIPTGSQDPYGLRRQAMGIIQILEQKKWPVSFEILIDTALNQFNDSIISLDQQADVREKTLDFIEGRISFLVKEESVAHDVIKAVTHEEIGVISHLLSKAKLLEAKRQDPSFKSAQESLGRVVNLAEIDESHHVDPTLFENESERELYTAYQEIEADYSTKMNQGQYQEALQLLEQIAPTINQFFDQTMVMVDNPSIKNNRIGLLNLIAKLIYQLANFKDIEWKQHF</sequence>
<evidence type="ECO:0000256" key="9">
    <source>
        <dbReference type="ARBA" id="ARBA00047937"/>
    </source>
</evidence>
<dbReference type="Pfam" id="PF05746">
    <property type="entry name" value="DALR_1"/>
    <property type="match status" value="1"/>
</dbReference>
<dbReference type="NCBIfam" id="TIGR00211">
    <property type="entry name" value="glyS"/>
    <property type="match status" value="1"/>
</dbReference>
<dbReference type="PANTHER" id="PTHR30075:SF2">
    <property type="entry name" value="GLYCINE--TRNA LIGASE, CHLOROPLASTIC_MITOCHONDRIAL 2"/>
    <property type="match status" value="1"/>
</dbReference>
<dbReference type="PANTHER" id="PTHR30075">
    <property type="entry name" value="GLYCYL-TRNA SYNTHETASE"/>
    <property type="match status" value="1"/>
</dbReference>
<evidence type="ECO:0000259" key="11">
    <source>
        <dbReference type="Pfam" id="PF05746"/>
    </source>
</evidence>
<dbReference type="GO" id="GO:0016874">
    <property type="term" value="F:ligase activity"/>
    <property type="evidence" value="ECO:0007669"/>
    <property type="project" value="UniProtKB-KW"/>
</dbReference>
<keyword evidence="5 10" id="KW-0547">Nucleotide-binding</keyword>
<dbReference type="InterPro" id="IPR006194">
    <property type="entry name" value="Gly-tRNA-synth_heterodimer"/>
</dbReference>
<comment type="subcellular location">
    <subcellularLocation>
        <location evidence="1 10">Cytoplasm</location>
    </subcellularLocation>
</comment>
<comment type="catalytic activity">
    <reaction evidence="9 10">
        <text>tRNA(Gly) + glycine + ATP = glycyl-tRNA(Gly) + AMP + diphosphate</text>
        <dbReference type="Rhea" id="RHEA:16013"/>
        <dbReference type="Rhea" id="RHEA-COMP:9664"/>
        <dbReference type="Rhea" id="RHEA-COMP:9683"/>
        <dbReference type="ChEBI" id="CHEBI:30616"/>
        <dbReference type="ChEBI" id="CHEBI:33019"/>
        <dbReference type="ChEBI" id="CHEBI:57305"/>
        <dbReference type="ChEBI" id="CHEBI:78442"/>
        <dbReference type="ChEBI" id="CHEBI:78522"/>
        <dbReference type="ChEBI" id="CHEBI:456215"/>
        <dbReference type="EC" id="6.1.1.14"/>
    </reaction>
</comment>
<evidence type="ECO:0000256" key="4">
    <source>
        <dbReference type="ARBA" id="ARBA00022598"/>
    </source>
</evidence>
<comment type="caution">
    <text evidence="12">The sequence shown here is derived from an EMBL/GenBank/DDBJ whole genome shotgun (WGS) entry which is preliminary data.</text>
</comment>
<accession>A0ABP7W199</accession>
<comment type="similarity">
    <text evidence="2 10">Belongs to the class-II aminoacyl-tRNA synthetase family.</text>
</comment>
<evidence type="ECO:0000256" key="6">
    <source>
        <dbReference type="ARBA" id="ARBA00022840"/>
    </source>
</evidence>
<evidence type="ECO:0000256" key="10">
    <source>
        <dbReference type="HAMAP-Rule" id="MF_00255"/>
    </source>
</evidence>
<evidence type="ECO:0000256" key="1">
    <source>
        <dbReference type="ARBA" id="ARBA00004496"/>
    </source>
</evidence>
<keyword evidence="8 10" id="KW-0030">Aminoacyl-tRNA synthetase</keyword>
<reference evidence="13" key="1">
    <citation type="journal article" date="2019" name="Int. J. Syst. Evol. Microbiol.">
        <title>The Global Catalogue of Microorganisms (GCM) 10K type strain sequencing project: providing services to taxonomists for standard genome sequencing and annotation.</title>
        <authorList>
            <consortium name="The Broad Institute Genomics Platform"/>
            <consortium name="The Broad Institute Genome Sequencing Center for Infectious Disease"/>
            <person name="Wu L."/>
            <person name="Ma J."/>
        </authorList>
    </citation>
    <scope>NUCLEOTIDE SEQUENCE [LARGE SCALE GENOMIC DNA]</scope>
    <source>
        <strain evidence="13">JCM 17250</strain>
    </source>
</reference>
<evidence type="ECO:0000313" key="13">
    <source>
        <dbReference type="Proteomes" id="UP001501734"/>
    </source>
</evidence>
<dbReference type="SUPFAM" id="SSF109604">
    <property type="entry name" value="HD-domain/PDEase-like"/>
    <property type="match status" value="1"/>
</dbReference>
<organism evidence="12 13">
    <name type="scientific">Amphibacillus indicireducens</name>
    <dbReference type="NCBI Taxonomy" id="1076330"/>
    <lineage>
        <taxon>Bacteria</taxon>
        <taxon>Bacillati</taxon>
        <taxon>Bacillota</taxon>
        <taxon>Bacilli</taxon>
        <taxon>Bacillales</taxon>
        <taxon>Bacillaceae</taxon>
        <taxon>Amphibacillus</taxon>
    </lineage>
</organism>
<dbReference type="EC" id="6.1.1.14" evidence="10"/>
<keyword evidence="4 10" id="KW-0436">Ligase</keyword>
<dbReference type="PROSITE" id="PS50861">
    <property type="entry name" value="AA_TRNA_LIGASE_II_GLYAB"/>
    <property type="match status" value="1"/>
</dbReference>
<evidence type="ECO:0000256" key="5">
    <source>
        <dbReference type="ARBA" id="ARBA00022741"/>
    </source>
</evidence>
<evidence type="ECO:0000256" key="7">
    <source>
        <dbReference type="ARBA" id="ARBA00022917"/>
    </source>
</evidence>
<evidence type="ECO:0000256" key="3">
    <source>
        <dbReference type="ARBA" id="ARBA00022490"/>
    </source>
</evidence>
<name>A0ABP7W199_9BACI</name>
<comment type="subunit">
    <text evidence="10">Tetramer of two alpha and two beta subunits.</text>
</comment>
<dbReference type="Pfam" id="PF02092">
    <property type="entry name" value="tRNA_synt_2f"/>
    <property type="match status" value="1"/>
</dbReference>
<dbReference type="HAMAP" id="MF_00255">
    <property type="entry name" value="Gly_tRNA_synth_beta"/>
    <property type="match status" value="1"/>
</dbReference>
<dbReference type="EMBL" id="BAABDL010000135">
    <property type="protein sequence ID" value="GAA4078869.1"/>
    <property type="molecule type" value="Genomic_DNA"/>
</dbReference>
<evidence type="ECO:0000256" key="2">
    <source>
        <dbReference type="ARBA" id="ARBA00008226"/>
    </source>
</evidence>